<dbReference type="Pfam" id="PF07970">
    <property type="entry name" value="COPIIcoated_ERV"/>
    <property type="match status" value="1"/>
</dbReference>
<proteinExistence type="inferred from homology"/>
<keyword evidence="6 8" id="KW-0472">Membrane</keyword>
<keyword evidence="4 8" id="KW-0812">Transmembrane</keyword>
<evidence type="ECO:0000256" key="8">
    <source>
        <dbReference type="SAM" id="Phobius"/>
    </source>
</evidence>
<dbReference type="Pfam" id="PF13850">
    <property type="entry name" value="ERGIC_N"/>
    <property type="match status" value="1"/>
</dbReference>
<dbReference type="AlphaFoldDB" id="A0A1B6ETF0"/>
<evidence type="ECO:0000313" key="11">
    <source>
        <dbReference type="EMBL" id="JAS41226.1"/>
    </source>
</evidence>
<feature type="domain" description="Endoplasmic reticulum vesicle transporter N-terminal" evidence="10">
    <location>
        <begin position="14"/>
        <end position="104"/>
    </location>
</feature>
<dbReference type="GO" id="GO:0005789">
    <property type="term" value="C:endoplasmic reticulum membrane"/>
    <property type="evidence" value="ECO:0007669"/>
    <property type="project" value="TreeGrafter"/>
</dbReference>
<name>A0A1B6ETF0_9HEMI</name>
<dbReference type="EMBL" id="GECZ01028543">
    <property type="protein sequence ID" value="JAS41226.1"/>
    <property type="molecule type" value="Transcribed_RNA"/>
</dbReference>
<sequence length="395" mass="44484">MNFLKKLQPGIETLKQLDAYSKPIEDFRVKTVSGGTASVMCWLIILILLGKRFYEFTFITDTVETIFVDTSRGTKLRINIDFIVPAVSCDYLALDAMDTSGEQHLHIEHNIFKRRLDLAGNPIEDPKKEETLGTAKHSHGEHNDTALAVPKCGSCYGAEDPARNITCCNTCEEVKEAYRNKRWNFPEPDKIEQCQSSHDAEKITRALKEGCQIYGYMEVNRVGGSFHIAPGQSFSINHVHVHDVQPFSSSVFNTSHIIRHLSFGRNKIAGKANPLDESISVATEGSTMYQYYIKIVPTMRVLKDGSIFHSNQFSVTKHSKVVSPGRGDSGMPGIFFSYELSALMVKITDKVIPWSHFFNDCCSCIGGVFIVFMLLDSFFYRSLILWKKMEIGKAH</sequence>
<organism evidence="11">
    <name type="scientific">Cuerna arida</name>
    <dbReference type="NCBI Taxonomy" id="1464854"/>
    <lineage>
        <taxon>Eukaryota</taxon>
        <taxon>Metazoa</taxon>
        <taxon>Ecdysozoa</taxon>
        <taxon>Arthropoda</taxon>
        <taxon>Hexapoda</taxon>
        <taxon>Insecta</taxon>
        <taxon>Pterygota</taxon>
        <taxon>Neoptera</taxon>
        <taxon>Paraneoptera</taxon>
        <taxon>Hemiptera</taxon>
        <taxon>Auchenorrhyncha</taxon>
        <taxon>Membracoidea</taxon>
        <taxon>Cicadellidae</taxon>
        <taxon>Cicadellinae</taxon>
        <taxon>Proconiini</taxon>
        <taxon>Cuerna</taxon>
    </lineage>
</organism>
<keyword evidence="5 8" id="KW-1133">Transmembrane helix</keyword>
<dbReference type="InterPro" id="IPR045888">
    <property type="entry name" value="Erv"/>
</dbReference>
<evidence type="ECO:0000256" key="3">
    <source>
        <dbReference type="ARBA" id="ARBA00005648"/>
    </source>
</evidence>
<accession>A0A1B6ETF0</accession>
<dbReference type="PANTHER" id="PTHR10984:SF25">
    <property type="entry name" value="ENDOPLASMIC RETICULUM-GOLGI INTERMEDIATE COMPARTMENT PROTEIN 3"/>
    <property type="match status" value="1"/>
</dbReference>
<evidence type="ECO:0000259" key="10">
    <source>
        <dbReference type="Pfam" id="PF13850"/>
    </source>
</evidence>
<evidence type="ECO:0000256" key="5">
    <source>
        <dbReference type="ARBA" id="ARBA00022989"/>
    </source>
</evidence>
<dbReference type="InterPro" id="IPR039542">
    <property type="entry name" value="Erv_N"/>
</dbReference>
<evidence type="ECO:0000256" key="1">
    <source>
        <dbReference type="ARBA" id="ARBA00004257"/>
    </source>
</evidence>
<evidence type="ECO:0000259" key="9">
    <source>
        <dbReference type="Pfam" id="PF07970"/>
    </source>
</evidence>
<feature type="transmembrane region" description="Helical" evidence="8">
    <location>
        <begin position="365"/>
        <end position="386"/>
    </location>
</feature>
<dbReference type="GO" id="GO:0006890">
    <property type="term" value="P:retrograde vesicle-mediated transport, Golgi to endoplasmic reticulum"/>
    <property type="evidence" value="ECO:0007669"/>
    <property type="project" value="TreeGrafter"/>
</dbReference>
<dbReference type="GO" id="GO:0033116">
    <property type="term" value="C:endoplasmic reticulum-Golgi intermediate compartment membrane"/>
    <property type="evidence" value="ECO:0007669"/>
    <property type="project" value="UniProtKB-SubCell"/>
</dbReference>
<evidence type="ECO:0000256" key="6">
    <source>
        <dbReference type="ARBA" id="ARBA00023136"/>
    </source>
</evidence>
<dbReference type="GO" id="GO:0000139">
    <property type="term" value="C:Golgi membrane"/>
    <property type="evidence" value="ECO:0007669"/>
    <property type="project" value="TreeGrafter"/>
</dbReference>
<comment type="subcellular location">
    <subcellularLocation>
        <location evidence="2">Endoplasmic reticulum-Golgi intermediate compartment membrane</location>
        <topology evidence="2">Multi-pass membrane protein</topology>
    </subcellularLocation>
    <subcellularLocation>
        <location evidence="1">Golgi apparatus</location>
        <location evidence="1">cis-Golgi network membrane</location>
        <topology evidence="1">Multi-pass membrane protein</topology>
    </subcellularLocation>
</comment>
<evidence type="ECO:0000256" key="4">
    <source>
        <dbReference type="ARBA" id="ARBA00022692"/>
    </source>
</evidence>
<evidence type="ECO:0000256" key="7">
    <source>
        <dbReference type="ARBA" id="ARBA00040493"/>
    </source>
</evidence>
<dbReference type="InterPro" id="IPR012936">
    <property type="entry name" value="Erv_C"/>
</dbReference>
<dbReference type="PANTHER" id="PTHR10984">
    <property type="entry name" value="ENDOPLASMIC RETICULUM-GOLGI INTERMEDIATE COMPARTMENT PROTEIN"/>
    <property type="match status" value="1"/>
</dbReference>
<dbReference type="GO" id="GO:0030134">
    <property type="term" value="C:COPII-coated ER to Golgi transport vesicle"/>
    <property type="evidence" value="ECO:0007669"/>
    <property type="project" value="TreeGrafter"/>
</dbReference>
<feature type="domain" description="Endoplasmic reticulum vesicle transporter C-terminal" evidence="9">
    <location>
        <begin position="155"/>
        <end position="376"/>
    </location>
</feature>
<protein>
    <recommendedName>
        <fullName evidence="7">Endoplasmic reticulum-Golgi intermediate compartment protein 3</fullName>
    </recommendedName>
</protein>
<evidence type="ECO:0000256" key="2">
    <source>
        <dbReference type="ARBA" id="ARBA00004457"/>
    </source>
</evidence>
<dbReference type="GO" id="GO:0006888">
    <property type="term" value="P:endoplasmic reticulum to Golgi vesicle-mediated transport"/>
    <property type="evidence" value="ECO:0007669"/>
    <property type="project" value="TreeGrafter"/>
</dbReference>
<reference evidence="11" key="1">
    <citation type="submission" date="2015-11" db="EMBL/GenBank/DDBJ databases">
        <title>De novo transcriptome assembly of four potential Pierce s Disease insect vectors from Arizona vineyards.</title>
        <authorList>
            <person name="Tassone E.E."/>
        </authorList>
    </citation>
    <scope>NUCLEOTIDE SEQUENCE</scope>
</reference>
<comment type="similarity">
    <text evidence="3">Belongs to the ERGIC family.</text>
</comment>
<gene>
    <name evidence="11" type="ORF">g.15054</name>
</gene>